<protein>
    <submittedName>
        <fullName evidence="9">RNA polymerase, sigma-24 subunit, ECF subfamily</fullName>
    </submittedName>
</protein>
<dbReference type="InterPro" id="IPR052704">
    <property type="entry name" value="ECF_Sigma-70_Domain"/>
</dbReference>
<keyword evidence="10" id="KW-1185">Reference proteome</keyword>
<evidence type="ECO:0000313" key="10">
    <source>
        <dbReference type="Proteomes" id="UP000501240"/>
    </source>
</evidence>
<evidence type="ECO:0000256" key="2">
    <source>
        <dbReference type="ARBA" id="ARBA00011344"/>
    </source>
</evidence>
<dbReference type="InterPro" id="IPR007627">
    <property type="entry name" value="RNA_pol_sigma70_r2"/>
</dbReference>
<dbReference type="InterPro" id="IPR013249">
    <property type="entry name" value="RNA_pol_sigma70_r4_t2"/>
</dbReference>
<dbReference type="Gene3D" id="1.10.1740.10">
    <property type="match status" value="1"/>
</dbReference>
<dbReference type="Gene3D" id="1.10.10.10">
    <property type="entry name" value="Winged helix-like DNA-binding domain superfamily/Winged helix DNA-binding domain"/>
    <property type="match status" value="1"/>
</dbReference>
<dbReference type="InterPro" id="IPR014303">
    <property type="entry name" value="RNA_pol_sigma-70_ECF"/>
</dbReference>
<feature type="domain" description="RNA polymerase sigma factor 70 region 4 type 2" evidence="7">
    <location>
        <begin position="121"/>
        <end position="170"/>
    </location>
</feature>
<dbReference type="GO" id="GO:0003677">
    <property type="term" value="F:DNA binding"/>
    <property type="evidence" value="ECO:0007669"/>
    <property type="project" value="InterPro"/>
</dbReference>
<dbReference type="Proteomes" id="UP000501240">
    <property type="component" value="Chromosome"/>
</dbReference>
<dbReference type="GO" id="GO:0016987">
    <property type="term" value="F:sigma factor activity"/>
    <property type="evidence" value="ECO:0007669"/>
    <property type="project" value="UniProtKB-KW"/>
</dbReference>
<dbReference type="InterPro" id="IPR013325">
    <property type="entry name" value="RNA_pol_sigma_r2"/>
</dbReference>
<dbReference type="NCBIfam" id="TIGR02957">
    <property type="entry name" value="SigX4"/>
    <property type="match status" value="1"/>
</dbReference>
<dbReference type="PANTHER" id="PTHR30173:SF36">
    <property type="entry name" value="ECF RNA POLYMERASE SIGMA FACTOR SIGJ"/>
    <property type="match status" value="1"/>
</dbReference>
<evidence type="ECO:0000256" key="3">
    <source>
        <dbReference type="ARBA" id="ARBA00023015"/>
    </source>
</evidence>
<comment type="subunit">
    <text evidence="2">Interacts transiently with the RNA polymerase catalytic core formed by RpoA, RpoB, RpoC and RpoZ (2 alpha, 1 beta, 1 beta' and 1 omega subunit) to form the RNA polymerase holoenzyme that can initiate transcription.</text>
</comment>
<sequence length="300" mass="33054">MIDVMDTREDAAGGFEEHGAFEEHRPLLLGLAYRLLGSMWDAEDAVQEAYLRWTRTDPAEVETPRAYLVTIVTRLALDQLRSARVTREAYTGPWLPEPVSAAAFGPLETAEMTDTLAYATLHMMERLSPPERAVFVLREAFELPYEEIARIVGIPVATCRQHHRRAAARLAEGRDRFRPSTADHTELLGRFLDAARGGDLAALTDLLAEDVVAWNDGGGKVRAALRPVQGRDAVAAFITGLGARYGFGEVRIVEANGAPALWTHIDGHEQLTAFDVRDGRVHGLFAVLNPDKLGRVRPAP</sequence>
<evidence type="ECO:0000256" key="5">
    <source>
        <dbReference type="ARBA" id="ARBA00023163"/>
    </source>
</evidence>
<dbReference type="SUPFAM" id="SSF88946">
    <property type="entry name" value="Sigma2 domain of RNA polymerase sigma factors"/>
    <property type="match status" value="1"/>
</dbReference>
<dbReference type="PANTHER" id="PTHR30173">
    <property type="entry name" value="SIGMA 19 FACTOR"/>
    <property type="match status" value="1"/>
</dbReference>
<evidence type="ECO:0000259" key="8">
    <source>
        <dbReference type="Pfam" id="PF12680"/>
    </source>
</evidence>
<keyword evidence="4" id="KW-0731">Sigma factor</keyword>
<evidence type="ECO:0000259" key="7">
    <source>
        <dbReference type="Pfam" id="PF08281"/>
    </source>
</evidence>
<dbReference type="SUPFAM" id="SSF88659">
    <property type="entry name" value="Sigma3 and sigma4 domains of RNA polymerase sigma factors"/>
    <property type="match status" value="1"/>
</dbReference>
<evidence type="ECO:0000256" key="4">
    <source>
        <dbReference type="ARBA" id="ARBA00023082"/>
    </source>
</evidence>
<evidence type="ECO:0000256" key="1">
    <source>
        <dbReference type="ARBA" id="ARBA00010641"/>
    </source>
</evidence>
<dbReference type="InterPro" id="IPR037401">
    <property type="entry name" value="SnoaL-like"/>
</dbReference>
<dbReference type="InterPro" id="IPR036388">
    <property type="entry name" value="WH-like_DNA-bd_sf"/>
</dbReference>
<feature type="domain" description="RNA polymerase sigma-70 region 2" evidence="6">
    <location>
        <begin position="21"/>
        <end position="84"/>
    </location>
</feature>
<dbReference type="Pfam" id="PF12680">
    <property type="entry name" value="SnoaL_2"/>
    <property type="match status" value="1"/>
</dbReference>
<comment type="similarity">
    <text evidence="1">Belongs to the sigma-70 factor family. ECF subfamily.</text>
</comment>
<dbReference type="AlphaFoldDB" id="A0A7D3VTV4"/>
<keyword evidence="5" id="KW-0804">Transcription</keyword>
<name>A0A7D3VTV4_ACTVE</name>
<reference evidence="9 10" key="1">
    <citation type="submission" date="2020-05" db="EMBL/GenBank/DDBJ databases">
        <title>Actinomadura verrucosospora NRRL-B18236 (PFL_A860) Genome sequencing and assembly.</title>
        <authorList>
            <person name="Samborskyy M."/>
        </authorList>
    </citation>
    <scope>NUCLEOTIDE SEQUENCE [LARGE SCALE GENOMIC DNA]</scope>
    <source>
        <strain evidence="9 10">NRRL:B18236</strain>
    </source>
</reference>
<dbReference type="Gene3D" id="3.10.450.50">
    <property type="match status" value="1"/>
</dbReference>
<dbReference type="Pfam" id="PF04542">
    <property type="entry name" value="Sigma70_r2"/>
    <property type="match status" value="1"/>
</dbReference>
<dbReference type="InterPro" id="IPR013324">
    <property type="entry name" value="RNA_pol_sigma_r3/r4-like"/>
</dbReference>
<dbReference type="NCBIfam" id="TIGR02937">
    <property type="entry name" value="sigma70-ECF"/>
    <property type="match status" value="1"/>
</dbReference>
<organism evidence="9 10">
    <name type="scientific">Actinomadura verrucosospora</name>
    <dbReference type="NCBI Taxonomy" id="46165"/>
    <lineage>
        <taxon>Bacteria</taxon>
        <taxon>Bacillati</taxon>
        <taxon>Actinomycetota</taxon>
        <taxon>Actinomycetes</taxon>
        <taxon>Streptosporangiales</taxon>
        <taxon>Thermomonosporaceae</taxon>
        <taxon>Actinomadura</taxon>
    </lineage>
</organism>
<dbReference type="NCBIfam" id="NF007214">
    <property type="entry name" value="PRK09636.1"/>
    <property type="match status" value="1"/>
</dbReference>
<dbReference type="InterPro" id="IPR032710">
    <property type="entry name" value="NTF2-like_dom_sf"/>
</dbReference>
<dbReference type="Pfam" id="PF08281">
    <property type="entry name" value="Sigma70_r4_2"/>
    <property type="match status" value="1"/>
</dbReference>
<proteinExistence type="inferred from homology"/>
<dbReference type="SUPFAM" id="SSF54427">
    <property type="entry name" value="NTF2-like"/>
    <property type="match status" value="1"/>
</dbReference>
<accession>A0A7D3VTV4</accession>
<dbReference type="CDD" id="cd06171">
    <property type="entry name" value="Sigma70_r4"/>
    <property type="match status" value="1"/>
</dbReference>
<feature type="domain" description="SnoaL-like" evidence="8">
    <location>
        <begin position="190"/>
        <end position="253"/>
    </location>
</feature>
<dbReference type="EMBL" id="CP053892">
    <property type="protein sequence ID" value="QKG19676.1"/>
    <property type="molecule type" value="Genomic_DNA"/>
</dbReference>
<gene>
    <name evidence="9" type="ORF">ACTIVE_1312</name>
</gene>
<evidence type="ECO:0000313" key="9">
    <source>
        <dbReference type="EMBL" id="QKG19676.1"/>
    </source>
</evidence>
<dbReference type="InterPro" id="IPR014284">
    <property type="entry name" value="RNA_pol_sigma-70_dom"/>
</dbReference>
<evidence type="ECO:0000259" key="6">
    <source>
        <dbReference type="Pfam" id="PF04542"/>
    </source>
</evidence>
<keyword evidence="3" id="KW-0805">Transcription regulation</keyword>
<dbReference type="GO" id="GO:0006352">
    <property type="term" value="P:DNA-templated transcription initiation"/>
    <property type="evidence" value="ECO:0007669"/>
    <property type="project" value="InterPro"/>
</dbReference>